<dbReference type="PANTHER" id="PTHR46111">
    <property type="entry name" value="RIBOSOMAL RNA SMALL SUBUNIT METHYLTRANSFERASE I"/>
    <property type="match status" value="1"/>
</dbReference>
<evidence type="ECO:0000256" key="5">
    <source>
        <dbReference type="ARBA" id="ARBA00022691"/>
    </source>
</evidence>
<evidence type="ECO:0000313" key="8">
    <source>
        <dbReference type="EMBL" id="SBV94743.1"/>
    </source>
</evidence>
<dbReference type="Pfam" id="PF00590">
    <property type="entry name" value="TP_methylase"/>
    <property type="match status" value="1"/>
</dbReference>
<keyword evidence="3 6" id="KW-0489">Methyltransferase</keyword>
<evidence type="ECO:0000256" key="1">
    <source>
        <dbReference type="ARBA" id="ARBA00022490"/>
    </source>
</evidence>
<reference evidence="8" key="1">
    <citation type="submission" date="2016-04" db="EMBL/GenBank/DDBJ databases">
        <authorList>
            <person name="Evans L.H."/>
            <person name="Alamgir A."/>
            <person name="Owens N."/>
            <person name="Weber N.D."/>
            <person name="Virtaneva K."/>
            <person name="Barbian K."/>
            <person name="Babar A."/>
            <person name="Rosenke K."/>
        </authorList>
    </citation>
    <scope>NUCLEOTIDE SEQUENCE</scope>
    <source>
        <strain evidence="8">86</strain>
    </source>
</reference>
<dbReference type="PROSITE" id="PS01296">
    <property type="entry name" value="RSMI"/>
    <property type="match status" value="1"/>
</dbReference>
<dbReference type="EC" id="2.1.1.198" evidence="6"/>
<name>A0A212J5M4_9DELT</name>
<dbReference type="InterPro" id="IPR018063">
    <property type="entry name" value="SAM_MeTrfase_RsmI_CS"/>
</dbReference>
<gene>
    <name evidence="6 8" type="primary">rsmI</name>
    <name evidence="8" type="ORF">KL86DPRO_10750</name>
</gene>
<dbReference type="InterPro" id="IPR014776">
    <property type="entry name" value="4pyrrole_Mease_sub2"/>
</dbReference>
<comment type="similarity">
    <text evidence="6">Belongs to the methyltransferase superfamily. RsmI family.</text>
</comment>
<evidence type="ECO:0000256" key="2">
    <source>
        <dbReference type="ARBA" id="ARBA00022552"/>
    </source>
</evidence>
<keyword evidence="5 6" id="KW-0949">S-adenosyl-L-methionine</keyword>
<dbReference type="NCBIfam" id="TIGR00096">
    <property type="entry name" value="16S rRNA (cytidine(1402)-2'-O)-methyltransferase"/>
    <property type="match status" value="1"/>
</dbReference>
<dbReference type="PIRSF" id="PIRSF005917">
    <property type="entry name" value="MTase_YraL"/>
    <property type="match status" value="1"/>
</dbReference>
<protein>
    <recommendedName>
        <fullName evidence="6">Ribosomal RNA small subunit methyltransferase I</fullName>
        <ecNumber evidence="6">2.1.1.198</ecNumber>
    </recommendedName>
    <alternativeName>
        <fullName evidence="6">16S rRNA 2'-O-ribose C1402 methyltransferase</fullName>
    </alternativeName>
    <alternativeName>
        <fullName evidence="6">rRNA (cytidine-2'-O-)-methyltransferase RsmI</fullName>
    </alternativeName>
</protein>
<evidence type="ECO:0000256" key="4">
    <source>
        <dbReference type="ARBA" id="ARBA00022679"/>
    </source>
</evidence>
<accession>A0A212J5M4</accession>
<dbReference type="EMBL" id="FLUQ01000001">
    <property type="protein sequence ID" value="SBV94743.1"/>
    <property type="molecule type" value="Genomic_DNA"/>
</dbReference>
<organism evidence="8">
    <name type="scientific">uncultured delta proteobacterium</name>
    <dbReference type="NCBI Taxonomy" id="34034"/>
    <lineage>
        <taxon>Bacteria</taxon>
        <taxon>Deltaproteobacteria</taxon>
        <taxon>environmental samples</taxon>
    </lineage>
</organism>
<dbReference type="Gene3D" id="3.40.1010.10">
    <property type="entry name" value="Cobalt-precorrin-4 Transmethylase, Domain 1"/>
    <property type="match status" value="1"/>
</dbReference>
<sequence length="282" mass="30257">MTSSNSGKLWIVATPLGNPGDLSPRAREILAAADLVLAEDTRRSGTLLAACGVAAKRFSSLHDHNEKSRLAGVLEELQNGAVAALVSDAGTPLVSDPGYQLVKACREAGIAVAPVPGPCAPVAALSASGLPPMPFTFLGFPPRSKGDIRKFFAPYASLMTTLIFFERKDRLVETLALAYEILGNRVGCIAREITKTYEEFIPFALDEDVEKTFAGRELLGEITVVLGPPEHVAAAPENDVLAILREQKELAPDAKPRAIARKTQQLVTGWSVDEVYALLRRL</sequence>
<keyword evidence="2 6" id="KW-0698">rRNA processing</keyword>
<evidence type="ECO:0000256" key="3">
    <source>
        <dbReference type="ARBA" id="ARBA00022603"/>
    </source>
</evidence>
<dbReference type="Gene3D" id="3.30.950.10">
    <property type="entry name" value="Methyltransferase, Cobalt-precorrin-4 Transmethylase, Domain 2"/>
    <property type="match status" value="1"/>
</dbReference>
<dbReference type="FunFam" id="3.40.1010.10:FF:000007">
    <property type="entry name" value="Ribosomal RNA small subunit methyltransferase I"/>
    <property type="match status" value="1"/>
</dbReference>
<dbReference type="InterPro" id="IPR014777">
    <property type="entry name" value="4pyrrole_Mease_sub1"/>
</dbReference>
<keyword evidence="1 6" id="KW-0963">Cytoplasm</keyword>
<dbReference type="HAMAP" id="MF_01877">
    <property type="entry name" value="16SrRNA_methyltr_I"/>
    <property type="match status" value="1"/>
</dbReference>
<dbReference type="GO" id="GO:0070677">
    <property type="term" value="F:rRNA (cytosine-2'-O-)-methyltransferase activity"/>
    <property type="evidence" value="ECO:0007669"/>
    <property type="project" value="UniProtKB-UniRule"/>
</dbReference>
<dbReference type="AlphaFoldDB" id="A0A212J5M4"/>
<evidence type="ECO:0000256" key="6">
    <source>
        <dbReference type="HAMAP-Rule" id="MF_01877"/>
    </source>
</evidence>
<feature type="domain" description="Tetrapyrrole methylase" evidence="7">
    <location>
        <begin position="8"/>
        <end position="202"/>
    </location>
</feature>
<dbReference type="CDD" id="cd11648">
    <property type="entry name" value="RsmI"/>
    <property type="match status" value="1"/>
</dbReference>
<dbReference type="InterPro" id="IPR000878">
    <property type="entry name" value="4pyrrol_Mease"/>
</dbReference>
<dbReference type="InterPro" id="IPR008189">
    <property type="entry name" value="rRNA_ssu_MeTfrase_I"/>
</dbReference>
<comment type="subcellular location">
    <subcellularLocation>
        <location evidence="6">Cytoplasm</location>
    </subcellularLocation>
</comment>
<dbReference type="PANTHER" id="PTHR46111:SF1">
    <property type="entry name" value="RIBOSOMAL RNA SMALL SUBUNIT METHYLTRANSFERASE I"/>
    <property type="match status" value="1"/>
</dbReference>
<keyword evidence="4 6" id="KW-0808">Transferase</keyword>
<dbReference type="SUPFAM" id="SSF53790">
    <property type="entry name" value="Tetrapyrrole methylase"/>
    <property type="match status" value="1"/>
</dbReference>
<comment type="function">
    <text evidence="6">Catalyzes the 2'-O-methylation of the ribose of cytidine 1402 (C1402) in 16S rRNA.</text>
</comment>
<proteinExistence type="inferred from homology"/>
<evidence type="ECO:0000259" key="7">
    <source>
        <dbReference type="Pfam" id="PF00590"/>
    </source>
</evidence>
<dbReference type="InterPro" id="IPR035996">
    <property type="entry name" value="4pyrrol_Methylase_sf"/>
</dbReference>
<comment type="catalytic activity">
    <reaction evidence="6">
        <text>cytidine(1402) in 16S rRNA + S-adenosyl-L-methionine = 2'-O-methylcytidine(1402) in 16S rRNA + S-adenosyl-L-homocysteine + H(+)</text>
        <dbReference type="Rhea" id="RHEA:42924"/>
        <dbReference type="Rhea" id="RHEA-COMP:10285"/>
        <dbReference type="Rhea" id="RHEA-COMP:10286"/>
        <dbReference type="ChEBI" id="CHEBI:15378"/>
        <dbReference type="ChEBI" id="CHEBI:57856"/>
        <dbReference type="ChEBI" id="CHEBI:59789"/>
        <dbReference type="ChEBI" id="CHEBI:74495"/>
        <dbReference type="ChEBI" id="CHEBI:82748"/>
        <dbReference type="EC" id="2.1.1.198"/>
    </reaction>
</comment>
<dbReference type="GO" id="GO:0005737">
    <property type="term" value="C:cytoplasm"/>
    <property type="evidence" value="ECO:0007669"/>
    <property type="project" value="UniProtKB-SubCell"/>
</dbReference>